<feature type="signal peptide" evidence="1">
    <location>
        <begin position="1"/>
        <end position="27"/>
    </location>
</feature>
<keyword evidence="1" id="KW-0732">Signal</keyword>
<dbReference type="InterPro" id="IPR003646">
    <property type="entry name" value="SH3-like_bac-type"/>
</dbReference>
<feature type="domain" description="SH3b" evidence="2">
    <location>
        <begin position="39"/>
        <end position="87"/>
    </location>
</feature>
<dbReference type="Proteomes" id="UP000282106">
    <property type="component" value="Unassembled WGS sequence"/>
</dbReference>
<evidence type="ECO:0000313" key="4">
    <source>
        <dbReference type="Proteomes" id="UP000282106"/>
    </source>
</evidence>
<sequence>MSLPTKPLPLRGGWLLVLATVPGAVFAQAPPPQAKLMINVRERPDLGSVIVGVLNKGEPAVVLRQEGEFVRLRTPGGTEGYLKHKYLAHYAGPQPATVPVAATPAAPAMLPVEAYRSPYPAEPLVGTRPRAPAPGGPPPPMTFLSADRRSGVQFTVGVGALLSTQDREGLRRELAQEGYGGQVDKLDRAAPAGFLRIGYGLSAPWQLEVALSYIDDLDLRLSSAALTPTTLAQSVADHAPASGFGLAPTLAYRWSWPGSALSLRAGGHFSLGNETEVRLNGRPLDVEYRTHGWLAGLSWEAAGPSGLWQGLDLQLLHVNELAGLVTLSLRWGQ</sequence>
<dbReference type="RefSeq" id="WP_123210137.1">
    <property type="nucleotide sequence ID" value="NZ_RJVO01000001.1"/>
</dbReference>
<protein>
    <submittedName>
        <fullName evidence="3">SH3 domain-containing protein</fullName>
    </submittedName>
</protein>
<evidence type="ECO:0000313" key="3">
    <source>
        <dbReference type="EMBL" id="ROH93282.1"/>
    </source>
</evidence>
<organism evidence="3 4">
    <name type="scientific">Stagnimonas aquatica</name>
    <dbReference type="NCBI Taxonomy" id="2689987"/>
    <lineage>
        <taxon>Bacteria</taxon>
        <taxon>Pseudomonadati</taxon>
        <taxon>Pseudomonadota</taxon>
        <taxon>Gammaproteobacteria</taxon>
        <taxon>Nevskiales</taxon>
        <taxon>Nevskiaceae</taxon>
        <taxon>Stagnimonas</taxon>
    </lineage>
</organism>
<accession>A0A3N0VKI5</accession>
<dbReference type="EMBL" id="RJVO01000001">
    <property type="protein sequence ID" value="ROH93282.1"/>
    <property type="molecule type" value="Genomic_DNA"/>
</dbReference>
<reference evidence="3 4" key="1">
    <citation type="submission" date="2018-10" db="EMBL/GenBank/DDBJ databases">
        <authorList>
            <person name="Chen W.-M."/>
        </authorList>
    </citation>
    <scope>NUCLEOTIDE SEQUENCE [LARGE SCALE GENOMIC DNA]</scope>
    <source>
        <strain evidence="3 4">THS-13</strain>
    </source>
</reference>
<evidence type="ECO:0000259" key="2">
    <source>
        <dbReference type="Pfam" id="PF08239"/>
    </source>
</evidence>
<evidence type="ECO:0000256" key="1">
    <source>
        <dbReference type="SAM" id="SignalP"/>
    </source>
</evidence>
<name>A0A3N0VKI5_9GAMM</name>
<dbReference type="Pfam" id="PF08239">
    <property type="entry name" value="SH3_3"/>
    <property type="match status" value="1"/>
</dbReference>
<dbReference type="InParanoid" id="A0A3N0VKI5"/>
<dbReference type="Gene3D" id="2.30.30.40">
    <property type="entry name" value="SH3 Domains"/>
    <property type="match status" value="1"/>
</dbReference>
<proteinExistence type="predicted"/>
<gene>
    <name evidence="3" type="ORF">ED208_01790</name>
</gene>
<comment type="caution">
    <text evidence="3">The sequence shown here is derived from an EMBL/GenBank/DDBJ whole genome shotgun (WGS) entry which is preliminary data.</text>
</comment>
<feature type="chain" id="PRO_5018256295" evidence="1">
    <location>
        <begin position="28"/>
        <end position="333"/>
    </location>
</feature>
<keyword evidence="4" id="KW-1185">Reference proteome</keyword>
<dbReference type="AlphaFoldDB" id="A0A3N0VKI5"/>